<dbReference type="EMBL" id="CAUYUJ010020397">
    <property type="protein sequence ID" value="CAK0897905.1"/>
    <property type="molecule type" value="Genomic_DNA"/>
</dbReference>
<accession>A0ABN9XE66</accession>
<comment type="caution">
    <text evidence="1">The sequence shown here is derived from an EMBL/GenBank/DDBJ whole genome shotgun (WGS) entry which is preliminary data.</text>
</comment>
<protein>
    <submittedName>
        <fullName evidence="1">Uncharacterized protein</fullName>
    </submittedName>
</protein>
<gene>
    <name evidence="1" type="ORF">PCOR1329_LOCUS75950</name>
</gene>
<organism evidence="1 2">
    <name type="scientific">Prorocentrum cordatum</name>
    <dbReference type="NCBI Taxonomy" id="2364126"/>
    <lineage>
        <taxon>Eukaryota</taxon>
        <taxon>Sar</taxon>
        <taxon>Alveolata</taxon>
        <taxon>Dinophyceae</taxon>
        <taxon>Prorocentrales</taxon>
        <taxon>Prorocentraceae</taxon>
        <taxon>Prorocentrum</taxon>
    </lineage>
</organism>
<reference evidence="1" key="1">
    <citation type="submission" date="2023-10" db="EMBL/GenBank/DDBJ databases">
        <authorList>
            <person name="Chen Y."/>
            <person name="Shah S."/>
            <person name="Dougan E. K."/>
            <person name="Thang M."/>
            <person name="Chan C."/>
        </authorList>
    </citation>
    <scope>NUCLEOTIDE SEQUENCE [LARGE SCALE GENOMIC DNA]</scope>
</reference>
<name>A0ABN9XE66_9DINO</name>
<evidence type="ECO:0000313" key="1">
    <source>
        <dbReference type="EMBL" id="CAK0897905.1"/>
    </source>
</evidence>
<sequence length="405" mass="45520">MRTQTDLHSHVDTSTQTDSVCTYPPLSEANISRTQAVDLHCEVGCQTESVSGMVRGASVIVLGKVTVEAEEELEALSRAEFSPNVQADSDSCALSGAFQGCLNRPVTLNEVSNLGYDASVRVRMDVSKTVRQSNEKAFSEVMRQSLTFPRPCTGRARASARFLCDRDEAGALAAEFMSLERGESDAEFESDTLGHLQWELSRLGLLNPDQMRSVSSGVILYALQERDRPGPKFLDLMFHILVRASGFLASGRRAELNRIRALCNDMFVAMERDFLREERRMKEWISAMVLEGVGRCCKIFFGQVPSAPMPPGDGDVSGVYMAALEEHRQTHLQNEQCEATLDMIFRFDETQRDLLGTWMKDERNLNDPERLQCRFNLLHVSYHRKRSGKWTREENVAMTSLLTSL</sequence>
<dbReference type="Proteomes" id="UP001189429">
    <property type="component" value="Unassembled WGS sequence"/>
</dbReference>
<keyword evidence="2" id="KW-1185">Reference proteome</keyword>
<evidence type="ECO:0000313" key="2">
    <source>
        <dbReference type="Proteomes" id="UP001189429"/>
    </source>
</evidence>
<proteinExistence type="predicted"/>